<dbReference type="InterPro" id="IPR036397">
    <property type="entry name" value="RNaseH_sf"/>
</dbReference>
<dbReference type="Pfam" id="PF13358">
    <property type="entry name" value="DDE_3"/>
    <property type="match status" value="1"/>
</dbReference>
<protein>
    <recommendedName>
        <fullName evidence="1">Tc1-like transposase DDE domain-containing protein</fullName>
    </recommendedName>
</protein>
<feature type="domain" description="Tc1-like transposase DDE" evidence="1">
    <location>
        <begin position="97"/>
        <end position="148"/>
    </location>
</feature>
<evidence type="ECO:0000313" key="2">
    <source>
        <dbReference type="EMBL" id="GBM02367.1"/>
    </source>
</evidence>
<name>A0A4Y2CF36_ARAVE</name>
<organism evidence="2 3">
    <name type="scientific">Araneus ventricosus</name>
    <name type="common">Orbweaver spider</name>
    <name type="synonym">Epeira ventricosa</name>
    <dbReference type="NCBI Taxonomy" id="182803"/>
    <lineage>
        <taxon>Eukaryota</taxon>
        <taxon>Metazoa</taxon>
        <taxon>Ecdysozoa</taxon>
        <taxon>Arthropoda</taxon>
        <taxon>Chelicerata</taxon>
        <taxon>Arachnida</taxon>
        <taxon>Araneae</taxon>
        <taxon>Araneomorphae</taxon>
        <taxon>Entelegynae</taxon>
        <taxon>Araneoidea</taxon>
        <taxon>Araneidae</taxon>
        <taxon>Araneus</taxon>
    </lineage>
</organism>
<dbReference type="AlphaFoldDB" id="A0A4Y2CF36"/>
<dbReference type="GO" id="GO:0003676">
    <property type="term" value="F:nucleic acid binding"/>
    <property type="evidence" value="ECO:0007669"/>
    <property type="project" value="InterPro"/>
</dbReference>
<evidence type="ECO:0000313" key="3">
    <source>
        <dbReference type="Proteomes" id="UP000499080"/>
    </source>
</evidence>
<comment type="caution">
    <text evidence="2">The sequence shown here is derived from an EMBL/GenBank/DDBJ whole genome shotgun (WGS) entry which is preliminary data.</text>
</comment>
<keyword evidence="3" id="KW-1185">Reference proteome</keyword>
<accession>A0A4Y2CF36</accession>
<dbReference type="InterPro" id="IPR038717">
    <property type="entry name" value="Tc1-like_DDE_dom"/>
</dbReference>
<dbReference type="Gene3D" id="3.30.420.10">
    <property type="entry name" value="Ribonuclease H-like superfamily/Ribonuclease H"/>
    <property type="match status" value="1"/>
</dbReference>
<evidence type="ECO:0000259" key="1">
    <source>
        <dbReference type="Pfam" id="PF13358"/>
    </source>
</evidence>
<gene>
    <name evidence="2" type="ORF">AVEN_137759_1</name>
</gene>
<proteinExistence type="predicted"/>
<dbReference type="EMBL" id="BGPR01086162">
    <property type="protein sequence ID" value="GBM02367.1"/>
    <property type="molecule type" value="Genomic_DNA"/>
</dbReference>
<dbReference type="Proteomes" id="UP000499080">
    <property type="component" value="Unassembled WGS sequence"/>
</dbReference>
<reference evidence="2 3" key="1">
    <citation type="journal article" date="2019" name="Sci. Rep.">
        <title>Orb-weaving spider Araneus ventricosus genome elucidates the spidroin gene catalogue.</title>
        <authorList>
            <person name="Kono N."/>
            <person name="Nakamura H."/>
            <person name="Ohtoshi R."/>
            <person name="Moran D.A.P."/>
            <person name="Shinohara A."/>
            <person name="Yoshida Y."/>
            <person name="Fujiwara M."/>
            <person name="Mori M."/>
            <person name="Tomita M."/>
            <person name="Arakawa K."/>
        </authorList>
    </citation>
    <scope>NUCLEOTIDE SEQUENCE [LARGE SCALE GENOMIC DNA]</scope>
</reference>
<sequence length="173" mass="19963">MMGHLQVSACELFNKPSLIWALRAELTARHKALLLSWARQHWASVMVWDVCSCRDMGPLIRLETTLTGDRYLSILPDHLYSFMSIVNSDGLGQFQQDNATPHASGVAPKWLQEHSSDFRHFHWPPKSPDINIIEYIWHALLHVVEKRSPSHRTSMVLLISLRGVNFLQDTFRH</sequence>